<accession>V5C586</accession>
<gene>
    <name evidence="1" type="ORF">MGMO_15c00530</name>
</gene>
<evidence type="ECO:0000313" key="1">
    <source>
        <dbReference type="EMBL" id="ESS73632.1"/>
    </source>
</evidence>
<dbReference type="eggNOG" id="COG4974">
    <property type="taxonomic scope" value="Bacteria"/>
</dbReference>
<dbReference type="AlphaFoldDB" id="V5C586"/>
<sequence length="108" mass="11917">MFKTRKQMAEAISEQVHIRATAHVWCINDTAGCKSQGLIARTNCVDCENSVIDDTKKAVWQGIYQQQLELLEINDIGHAAKARVRRNVEKVAGILADLGMGTNPKALP</sequence>
<reference evidence="1 2" key="1">
    <citation type="journal article" date="2013" name="Genome Announc.">
        <title>Draft Genome Sequence of the Methanotrophic Gammaproteobacterium Methyloglobulus morosus DSM 22980 Strain KoM1.</title>
        <authorList>
            <person name="Poehlein A."/>
            <person name="Deutzmann J.S."/>
            <person name="Daniel R."/>
            <person name="Simeonova D.D."/>
        </authorList>
    </citation>
    <scope>NUCLEOTIDE SEQUENCE [LARGE SCALE GENOMIC DNA]</scope>
    <source>
        <strain evidence="1 2">KoM1</strain>
    </source>
</reference>
<protein>
    <submittedName>
        <fullName evidence="1">Uncharacterized protein</fullName>
    </submittedName>
</protein>
<comment type="caution">
    <text evidence="1">The sequence shown here is derived from an EMBL/GenBank/DDBJ whole genome shotgun (WGS) entry which is preliminary data.</text>
</comment>
<keyword evidence="2" id="KW-1185">Reference proteome</keyword>
<organism evidence="1 2">
    <name type="scientific">Methyloglobulus morosus KoM1</name>
    <dbReference type="NCBI Taxonomy" id="1116472"/>
    <lineage>
        <taxon>Bacteria</taxon>
        <taxon>Pseudomonadati</taxon>
        <taxon>Pseudomonadota</taxon>
        <taxon>Gammaproteobacteria</taxon>
        <taxon>Methylococcales</taxon>
        <taxon>Methylococcaceae</taxon>
        <taxon>Methyloglobulus</taxon>
    </lineage>
</organism>
<dbReference type="EMBL" id="AYLO01000015">
    <property type="protein sequence ID" value="ESS73632.1"/>
    <property type="molecule type" value="Genomic_DNA"/>
</dbReference>
<name>V5C586_9GAMM</name>
<dbReference type="Proteomes" id="UP000017842">
    <property type="component" value="Unassembled WGS sequence"/>
</dbReference>
<evidence type="ECO:0000313" key="2">
    <source>
        <dbReference type="Proteomes" id="UP000017842"/>
    </source>
</evidence>
<proteinExistence type="predicted"/>
<dbReference type="STRING" id="1116472.MGMO_15c00530"/>